<sequence>MNPVQPEILRFIAKHRLLTLATTYNDEPWCAHCFYAYLPEQNVFVFHSDSHTLHIEQVSHNCYVAGSVVLESWRVGRLRGLQLQGVVMPVTPALQKLAEQRYKQRFPVARLMNLKLWQLDVTLLKYTDNRLGFGKKLLWRSDNLVDDFFRGREQKQ</sequence>
<name>A0A0Q4B7Q4_9BACT</name>
<proteinExistence type="predicted"/>
<dbReference type="InterPro" id="IPR011194">
    <property type="entry name" value="UPF0306"/>
</dbReference>
<organism evidence="1 2">
    <name type="scientific">Candidatus [Bacteroides] periocalifornicus</name>
    <dbReference type="NCBI Taxonomy" id="1702214"/>
    <lineage>
        <taxon>Bacteria</taxon>
        <taxon>Pseudomonadati</taxon>
        <taxon>Bacteroidota</taxon>
    </lineage>
</organism>
<dbReference type="PIRSF" id="PIRSF009554">
    <property type="entry name" value="UCP009554"/>
    <property type="match status" value="1"/>
</dbReference>
<dbReference type="PATRIC" id="fig|1702214.3.peg.1260"/>
<reference evidence="1" key="1">
    <citation type="submission" date="2015-08" db="EMBL/GenBank/DDBJ databases">
        <title>Candidatus Bacteriodes Periocalifornicus.</title>
        <authorList>
            <person name="McLean J.S."/>
            <person name="Kelley S."/>
        </authorList>
    </citation>
    <scope>NUCLEOTIDE SEQUENCE [LARGE SCALE GENOMIC DNA]</scope>
    <source>
        <strain evidence="1">12B</strain>
    </source>
</reference>
<dbReference type="AlphaFoldDB" id="A0A0Q4B7Q4"/>
<dbReference type="Proteomes" id="UP000054172">
    <property type="component" value="Unassembled WGS sequence"/>
</dbReference>
<evidence type="ECO:0000313" key="1">
    <source>
        <dbReference type="EMBL" id="KQM08390.1"/>
    </source>
</evidence>
<accession>A0A0Q4B7Q4</accession>
<comment type="caution">
    <text evidence="1">The sequence shown here is derived from an EMBL/GenBank/DDBJ whole genome shotgun (WGS) entry which is preliminary data.</text>
</comment>
<gene>
    <name evidence="1" type="ORF">AL399_07585</name>
</gene>
<evidence type="ECO:0000313" key="2">
    <source>
        <dbReference type="Proteomes" id="UP000054172"/>
    </source>
</evidence>
<dbReference type="SUPFAM" id="SSF50475">
    <property type="entry name" value="FMN-binding split barrel"/>
    <property type="match status" value="1"/>
</dbReference>
<dbReference type="Gene3D" id="2.30.110.10">
    <property type="entry name" value="Electron Transport, Fmn-binding Protein, Chain A"/>
    <property type="match status" value="1"/>
</dbReference>
<keyword evidence="2" id="KW-1185">Reference proteome</keyword>
<dbReference type="InterPro" id="IPR012349">
    <property type="entry name" value="Split_barrel_FMN-bd"/>
</dbReference>
<dbReference type="STRING" id="1702214.AL399_07585"/>
<dbReference type="EMBL" id="LIIK01000041">
    <property type="protein sequence ID" value="KQM08390.1"/>
    <property type="molecule type" value="Genomic_DNA"/>
</dbReference>
<protein>
    <recommendedName>
        <fullName evidence="3">Pyridoxamine 5'-phosphate oxidase putative domain-containing protein</fullName>
    </recommendedName>
</protein>
<evidence type="ECO:0008006" key="3">
    <source>
        <dbReference type="Google" id="ProtNLM"/>
    </source>
</evidence>